<gene>
    <name evidence="2" type="ORF">C1N76_05580</name>
</gene>
<proteinExistence type="predicted"/>
<keyword evidence="1" id="KW-1133">Transmembrane helix</keyword>
<keyword evidence="1" id="KW-0472">Membrane</keyword>
<protein>
    <submittedName>
        <fullName evidence="2">Uncharacterized protein</fullName>
    </submittedName>
</protein>
<reference evidence="3" key="1">
    <citation type="submission" date="2018-02" db="EMBL/GenBank/DDBJ databases">
        <title>The complete genome of bacterial strain SGAirxxxx.</title>
        <authorList>
            <person name="Schuster S.C."/>
        </authorList>
    </citation>
    <scope>NUCLEOTIDE SEQUENCE [LARGE SCALE GENOMIC DNA]</scope>
    <source>
        <strain evidence="3">SGAir0734</strain>
    </source>
</reference>
<feature type="transmembrane region" description="Helical" evidence="1">
    <location>
        <begin position="55"/>
        <end position="77"/>
    </location>
</feature>
<dbReference type="Proteomes" id="UP000246996">
    <property type="component" value="Chromosome"/>
</dbReference>
<evidence type="ECO:0000313" key="2">
    <source>
        <dbReference type="EMBL" id="AWO74074.1"/>
    </source>
</evidence>
<accession>A0A2Z3N7Z2</accession>
<evidence type="ECO:0000313" key="3">
    <source>
        <dbReference type="Proteomes" id="UP000246996"/>
    </source>
</evidence>
<organism evidence="2 3">
    <name type="scientific">Geobacillus thermoleovorans</name>
    <name type="common">Bacillus thermoleovorans</name>
    <dbReference type="NCBI Taxonomy" id="33941"/>
    <lineage>
        <taxon>Bacteria</taxon>
        <taxon>Bacillati</taxon>
        <taxon>Bacillota</taxon>
        <taxon>Bacilli</taxon>
        <taxon>Bacillales</taxon>
        <taxon>Anoxybacillaceae</taxon>
        <taxon>Geobacillus</taxon>
        <taxon>Geobacillus thermoleovorans group</taxon>
    </lineage>
</organism>
<dbReference type="EMBL" id="CP027303">
    <property type="protein sequence ID" value="AWO74074.1"/>
    <property type="molecule type" value="Genomic_DNA"/>
</dbReference>
<name>A0A2Z3N7Z2_GEOTH</name>
<evidence type="ECO:0000256" key="1">
    <source>
        <dbReference type="SAM" id="Phobius"/>
    </source>
</evidence>
<dbReference type="AlphaFoldDB" id="A0A2Z3N7Z2"/>
<keyword evidence="1" id="KW-0812">Transmembrane</keyword>
<sequence length="78" mass="9053">MNIKDIHETQSMEKPYNTENDEIFSSIEDLQNIVSGGKLKRNSFNFKTSPKWVKYLGYFVVASIILIPLILLILNLFM</sequence>